<dbReference type="SMART" id="SM00347">
    <property type="entry name" value="HTH_MARR"/>
    <property type="match status" value="1"/>
</dbReference>
<evidence type="ECO:0000313" key="6">
    <source>
        <dbReference type="EMBL" id="NFN36873.1"/>
    </source>
</evidence>
<dbReference type="Proteomes" id="UP000476820">
    <property type="component" value="Unassembled WGS sequence"/>
</dbReference>
<organism evidence="5 9">
    <name type="scientific">Clostridium botulinum</name>
    <dbReference type="NCBI Taxonomy" id="1491"/>
    <lineage>
        <taxon>Bacteria</taxon>
        <taxon>Bacillati</taxon>
        <taxon>Bacillota</taxon>
        <taxon>Clostridia</taxon>
        <taxon>Eubacteriales</taxon>
        <taxon>Clostridiaceae</taxon>
        <taxon>Clostridium</taxon>
    </lineage>
</organism>
<dbReference type="PROSITE" id="PS01117">
    <property type="entry name" value="HTH_MARR_1"/>
    <property type="match status" value="1"/>
</dbReference>
<dbReference type="GO" id="GO:0003677">
    <property type="term" value="F:DNA binding"/>
    <property type="evidence" value="ECO:0007669"/>
    <property type="project" value="UniProtKB-KW"/>
</dbReference>
<dbReference type="OMA" id="DVEQATM"/>
<evidence type="ECO:0000313" key="8">
    <source>
        <dbReference type="Proteomes" id="UP000473681"/>
    </source>
</evidence>
<dbReference type="InterPro" id="IPR036388">
    <property type="entry name" value="WH-like_DNA-bd_sf"/>
</dbReference>
<dbReference type="EMBL" id="SWOV01000063">
    <property type="protein sequence ID" value="NFF89353.1"/>
    <property type="molecule type" value="Genomic_DNA"/>
</dbReference>
<reference evidence="8 9" key="1">
    <citation type="submission" date="2019-04" db="EMBL/GenBank/DDBJ databases">
        <title>Genome sequencing of Clostridium botulinum Groups I-IV and Clostridium butyricum.</title>
        <authorList>
            <person name="Brunt J."/>
            <person name="Van Vliet A.H.M."/>
            <person name="Stringer S.C."/>
            <person name="Carter A.T."/>
            <person name="Peck M.W."/>
        </authorList>
    </citation>
    <scope>NUCLEOTIDE SEQUENCE [LARGE SCALE GENOMIC DNA]</scope>
    <source>
        <strain evidence="5 9">1605</strain>
        <strain evidence="7 10">BL81</strain>
        <strain evidence="6 8">CB-K-33E</strain>
    </source>
</reference>
<evidence type="ECO:0000256" key="2">
    <source>
        <dbReference type="ARBA" id="ARBA00023125"/>
    </source>
</evidence>
<dbReference type="RefSeq" id="WP_003373628.1">
    <property type="nucleotide sequence ID" value="NZ_CP010520.1"/>
</dbReference>
<name>A0A6B4Q219_CLOBO</name>
<dbReference type="Pfam" id="PF01047">
    <property type="entry name" value="MarR"/>
    <property type="match status" value="1"/>
</dbReference>
<dbReference type="InterPro" id="IPR000835">
    <property type="entry name" value="HTH_MarR-typ"/>
</dbReference>
<dbReference type="EMBL" id="SWVK01000038">
    <property type="protein sequence ID" value="NFN36873.1"/>
    <property type="molecule type" value="Genomic_DNA"/>
</dbReference>
<dbReference type="OrthoDB" id="9799663at2"/>
<dbReference type="PANTHER" id="PTHR42756:SF1">
    <property type="entry name" value="TRANSCRIPTIONAL REPRESSOR OF EMRAB OPERON"/>
    <property type="match status" value="1"/>
</dbReference>
<dbReference type="Gene3D" id="1.10.10.10">
    <property type="entry name" value="Winged helix-like DNA-binding domain superfamily/Winged helix DNA-binding domain"/>
    <property type="match status" value="1"/>
</dbReference>
<dbReference type="PRINTS" id="PR00598">
    <property type="entry name" value="HTHMARR"/>
</dbReference>
<keyword evidence="3" id="KW-0804">Transcription</keyword>
<keyword evidence="2" id="KW-0238">DNA-binding</keyword>
<proteinExistence type="predicted"/>
<gene>
    <name evidence="5" type="ORF">FC774_15990</name>
    <name evidence="6" type="ORF">FDB51_17545</name>
    <name evidence="7" type="ORF">FDG31_17325</name>
</gene>
<evidence type="ECO:0000313" key="9">
    <source>
        <dbReference type="Proteomes" id="UP000476820"/>
    </source>
</evidence>
<dbReference type="EMBL" id="SXFB01000023">
    <property type="protein sequence ID" value="NFV27861.1"/>
    <property type="molecule type" value="Genomic_DNA"/>
</dbReference>
<dbReference type="InterPro" id="IPR023187">
    <property type="entry name" value="Tscrpt_reg_MarR-type_CS"/>
</dbReference>
<evidence type="ECO:0000256" key="3">
    <source>
        <dbReference type="ARBA" id="ARBA00023163"/>
    </source>
</evidence>
<feature type="domain" description="HTH marR-type" evidence="4">
    <location>
        <begin position="1"/>
        <end position="137"/>
    </location>
</feature>
<evidence type="ECO:0000313" key="10">
    <source>
        <dbReference type="Proteomes" id="UP000486903"/>
    </source>
</evidence>
<evidence type="ECO:0000313" key="7">
    <source>
        <dbReference type="EMBL" id="NFV27861.1"/>
    </source>
</evidence>
<dbReference type="Proteomes" id="UP000486903">
    <property type="component" value="Unassembled WGS sequence"/>
</dbReference>
<comment type="caution">
    <text evidence="5">The sequence shown here is derived from an EMBL/GenBank/DDBJ whole genome shotgun (WGS) entry which is preliminary data.</text>
</comment>
<dbReference type="PANTHER" id="PTHR42756">
    <property type="entry name" value="TRANSCRIPTIONAL REGULATOR, MARR"/>
    <property type="match status" value="1"/>
</dbReference>
<protein>
    <submittedName>
        <fullName evidence="5">MarR family transcriptional regulator</fullName>
    </submittedName>
</protein>
<evidence type="ECO:0000259" key="4">
    <source>
        <dbReference type="PROSITE" id="PS50995"/>
    </source>
</evidence>
<dbReference type="GO" id="GO:0003700">
    <property type="term" value="F:DNA-binding transcription factor activity"/>
    <property type="evidence" value="ECO:0007669"/>
    <property type="project" value="InterPro"/>
</dbReference>
<accession>A0A6B4Q219</accession>
<sequence length="138" mass="16099">MMELNECINFLLTRSQQVVFQSLKSRLAKFDVTPVQYGILKCLWDEEYLLPKQIAEALSLDSSTITGLLDRMENKGLIERVHNKNDRRTFNVIVTEEGLKHRKEIEQVIEELNNDFLEKFSAEEKKSLKDSLRVIAKI</sequence>
<keyword evidence="1" id="KW-0805">Transcription regulation</keyword>
<dbReference type="PROSITE" id="PS50995">
    <property type="entry name" value="HTH_MARR_2"/>
    <property type="match status" value="1"/>
</dbReference>
<dbReference type="AlphaFoldDB" id="A0A6B4Q219"/>
<dbReference type="InterPro" id="IPR036390">
    <property type="entry name" value="WH_DNA-bd_sf"/>
</dbReference>
<evidence type="ECO:0000256" key="1">
    <source>
        <dbReference type="ARBA" id="ARBA00023015"/>
    </source>
</evidence>
<dbReference type="SUPFAM" id="SSF46785">
    <property type="entry name" value="Winged helix' DNA-binding domain"/>
    <property type="match status" value="1"/>
</dbReference>
<evidence type="ECO:0000313" key="5">
    <source>
        <dbReference type="EMBL" id="NFF89353.1"/>
    </source>
</evidence>
<dbReference type="Proteomes" id="UP000473681">
    <property type="component" value="Unassembled WGS sequence"/>
</dbReference>